<dbReference type="EMBL" id="MEUT01000047">
    <property type="protein sequence ID" value="OGC49611.1"/>
    <property type="molecule type" value="Genomic_DNA"/>
</dbReference>
<feature type="domain" description="G5" evidence="2">
    <location>
        <begin position="62"/>
        <end position="141"/>
    </location>
</feature>
<dbReference type="CDD" id="cd22786">
    <property type="entry name" value="DPBB_YuiC-like"/>
    <property type="match status" value="1"/>
</dbReference>
<dbReference type="GO" id="GO:0019867">
    <property type="term" value="C:outer membrane"/>
    <property type="evidence" value="ECO:0007669"/>
    <property type="project" value="InterPro"/>
</dbReference>
<evidence type="ECO:0000313" key="3">
    <source>
        <dbReference type="EMBL" id="OGC49611.1"/>
    </source>
</evidence>
<dbReference type="InterPro" id="IPR051933">
    <property type="entry name" value="Resuscitation_pf_RpfB"/>
</dbReference>
<dbReference type="STRING" id="1802610.A2W32_00875"/>
<protein>
    <recommendedName>
        <fullName evidence="2">G5 domain-containing protein</fullName>
    </recommendedName>
</protein>
<accession>A0A1F4UXF9</accession>
<dbReference type="InterPro" id="IPR036908">
    <property type="entry name" value="RlpA-like_sf"/>
</dbReference>
<dbReference type="InterPro" id="IPR010611">
    <property type="entry name" value="3D_dom"/>
</dbReference>
<dbReference type="Gene3D" id="2.20.230.10">
    <property type="entry name" value="Resuscitation-promoting factor rpfb"/>
    <property type="match status" value="1"/>
</dbReference>
<dbReference type="AlphaFoldDB" id="A0A1F4UXF9"/>
<organism evidence="3 4">
    <name type="scientific">candidate division WWE3 bacterium RBG_16_37_10</name>
    <dbReference type="NCBI Taxonomy" id="1802610"/>
    <lineage>
        <taxon>Bacteria</taxon>
        <taxon>Katanobacteria</taxon>
    </lineage>
</organism>
<dbReference type="PANTHER" id="PTHR39160:SF4">
    <property type="entry name" value="RESUSCITATION-PROMOTING FACTOR RPFB"/>
    <property type="match status" value="1"/>
</dbReference>
<evidence type="ECO:0000313" key="4">
    <source>
        <dbReference type="Proteomes" id="UP000177371"/>
    </source>
</evidence>
<dbReference type="SMART" id="SM01208">
    <property type="entry name" value="G5"/>
    <property type="match status" value="1"/>
</dbReference>
<keyword evidence="1" id="KW-0732">Signal</keyword>
<dbReference type="PANTHER" id="PTHR39160">
    <property type="entry name" value="CELL WALL-BINDING PROTEIN YOCH"/>
    <property type="match status" value="1"/>
</dbReference>
<dbReference type="GO" id="GO:0009254">
    <property type="term" value="P:peptidoglycan turnover"/>
    <property type="evidence" value="ECO:0007669"/>
    <property type="project" value="InterPro"/>
</dbReference>
<evidence type="ECO:0000259" key="2">
    <source>
        <dbReference type="PROSITE" id="PS51109"/>
    </source>
</evidence>
<reference evidence="3 4" key="1">
    <citation type="journal article" date="2016" name="Nat. Commun.">
        <title>Thousands of microbial genomes shed light on interconnected biogeochemical processes in an aquifer system.</title>
        <authorList>
            <person name="Anantharaman K."/>
            <person name="Brown C.T."/>
            <person name="Hug L.A."/>
            <person name="Sharon I."/>
            <person name="Castelle C.J."/>
            <person name="Probst A.J."/>
            <person name="Thomas B.C."/>
            <person name="Singh A."/>
            <person name="Wilkins M.J."/>
            <person name="Karaoz U."/>
            <person name="Brodie E.L."/>
            <person name="Williams K.H."/>
            <person name="Hubbard S.S."/>
            <person name="Banfield J.F."/>
        </authorList>
    </citation>
    <scope>NUCLEOTIDE SEQUENCE [LARGE SCALE GENOMIC DNA]</scope>
</reference>
<dbReference type="GO" id="GO:0004553">
    <property type="term" value="F:hydrolase activity, hydrolyzing O-glycosyl compounds"/>
    <property type="evidence" value="ECO:0007669"/>
    <property type="project" value="InterPro"/>
</dbReference>
<dbReference type="Proteomes" id="UP000177371">
    <property type="component" value="Unassembled WGS sequence"/>
</dbReference>
<dbReference type="Pfam" id="PF07501">
    <property type="entry name" value="G5"/>
    <property type="match status" value="1"/>
</dbReference>
<dbReference type="PROSITE" id="PS51109">
    <property type="entry name" value="G5"/>
    <property type="match status" value="1"/>
</dbReference>
<evidence type="ECO:0000256" key="1">
    <source>
        <dbReference type="ARBA" id="ARBA00022729"/>
    </source>
</evidence>
<dbReference type="Gene3D" id="2.40.40.10">
    <property type="entry name" value="RlpA-like domain"/>
    <property type="match status" value="1"/>
</dbReference>
<proteinExistence type="predicted"/>
<comment type="caution">
    <text evidence="3">The sequence shown here is derived from an EMBL/GenBank/DDBJ whole genome shotgun (WGS) entry which is preliminary data.</text>
</comment>
<dbReference type="Pfam" id="PF06725">
    <property type="entry name" value="3D"/>
    <property type="match status" value="1"/>
</dbReference>
<gene>
    <name evidence="3" type="ORF">A2W32_00875</name>
</gene>
<sequence length="252" mass="28036">MSTKKTTIYVFVILTLLAYSNIKGLAYSSTFFGNPKGQVLGASTEEQNPTDSINNYPQIVTTTAFAQKEVVDTVTLAFETRYQKDPEMEYGEEKVTEEGIDGEKKLTYLLTYWQDEEIDKQLINTEVIEPKEEVVSKGTKIVWRMLEDTEVGGLKYWYKMRVWATKYDANCEGCTGRTYSGTEVVKGVCATDPKTIPLGTNFYVVGYGLCRAEDIGGGIKGNEVDLGFVDASKGAWGAAYTDVYLLTNAPQE</sequence>
<name>A0A1F4UXF9_UNCKA</name>
<dbReference type="InterPro" id="IPR011098">
    <property type="entry name" value="G5_dom"/>
</dbReference>